<organism evidence="2 3">
    <name type="scientific">Solibaculum mannosilyticum</name>
    <dbReference type="NCBI Taxonomy" id="2780922"/>
    <lineage>
        <taxon>Bacteria</taxon>
        <taxon>Bacillati</taxon>
        <taxon>Bacillota</taxon>
        <taxon>Clostridia</taxon>
        <taxon>Eubacteriales</taxon>
        <taxon>Oscillospiraceae</taxon>
        <taxon>Solibaculum</taxon>
    </lineage>
</organism>
<reference evidence="3" key="1">
    <citation type="submission" date="2020-07" db="EMBL/GenBank/DDBJ databases">
        <title>Complete genome sequencing of Clostridia bacterium strain 12CBH8.</title>
        <authorList>
            <person name="Sakamoto M."/>
            <person name="Murakami T."/>
            <person name="Mori H."/>
        </authorList>
    </citation>
    <scope>NUCLEOTIDE SEQUENCE [LARGE SCALE GENOMIC DNA]</scope>
    <source>
        <strain evidence="3">12CBH8</strain>
    </source>
</reference>
<evidence type="ECO:0000256" key="1">
    <source>
        <dbReference type="SAM" id="Phobius"/>
    </source>
</evidence>
<evidence type="ECO:0000313" key="3">
    <source>
        <dbReference type="Proteomes" id="UP000593890"/>
    </source>
</evidence>
<keyword evidence="1" id="KW-0472">Membrane</keyword>
<protein>
    <recommendedName>
        <fullName evidence="4">DUF2975 domain-containing protein</fullName>
    </recommendedName>
</protein>
<accession>A0A7I8D135</accession>
<keyword evidence="1" id="KW-1133">Transmembrane helix</keyword>
<feature type="transmembrane region" description="Helical" evidence="1">
    <location>
        <begin position="130"/>
        <end position="152"/>
    </location>
</feature>
<gene>
    <name evidence="2" type="ORF">C12CBH8_00610</name>
</gene>
<dbReference type="AlphaFoldDB" id="A0A7I8D135"/>
<dbReference type="Proteomes" id="UP000593890">
    <property type="component" value="Chromosome"/>
</dbReference>
<dbReference type="InterPro" id="IPR021354">
    <property type="entry name" value="DUF2975"/>
</dbReference>
<feature type="transmembrane region" description="Helical" evidence="1">
    <location>
        <begin position="63"/>
        <end position="84"/>
    </location>
</feature>
<keyword evidence="1" id="KW-0812">Transmembrane</keyword>
<evidence type="ECO:0008006" key="4">
    <source>
        <dbReference type="Google" id="ProtNLM"/>
    </source>
</evidence>
<dbReference type="Pfam" id="PF11188">
    <property type="entry name" value="DUF2975"/>
    <property type="match status" value="1"/>
</dbReference>
<sequence>MQMVGKRSLSGILKHVLTFVMLIGAGIMIGLPWLLKWFFEYEYTFYYGSLPADQAIQFNQNSYVWTLIFLYLSAILAEVLLWQVRKLLLHVQNDRPFIQENVTLLRRIGFLCLAFCILYIPALFLIWSVFAVVVLFVFGLVSCIAFILSALFQKAILYKEENDMTI</sequence>
<dbReference type="RefSeq" id="WP_215533326.1">
    <property type="nucleotide sequence ID" value="NZ_AP023321.1"/>
</dbReference>
<proteinExistence type="predicted"/>
<evidence type="ECO:0000313" key="2">
    <source>
        <dbReference type="EMBL" id="BCI59422.1"/>
    </source>
</evidence>
<name>A0A7I8D135_9FIRM</name>
<dbReference type="EMBL" id="AP023321">
    <property type="protein sequence ID" value="BCI59422.1"/>
    <property type="molecule type" value="Genomic_DNA"/>
</dbReference>
<dbReference type="KEGG" id="sman:C12CBH8_00610"/>
<keyword evidence="3" id="KW-1185">Reference proteome</keyword>
<feature type="transmembrane region" description="Helical" evidence="1">
    <location>
        <begin position="12"/>
        <end position="35"/>
    </location>
</feature>
<feature type="transmembrane region" description="Helical" evidence="1">
    <location>
        <begin position="104"/>
        <end position="124"/>
    </location>
</feature>